<proteinExistence type="predicted"/>
<dbReference type="InterPro" id="IPR036894">
    <property type="entry name" value="YbaB-like_sf"/>
</dbReference>
<dbReference type="PATRIC" id="fig|1359184.3.peg.752"/>
<protein>
    <submittedName>
        <fullName evidence="2">DNA-binding protein, YbaB/EbfC family</fullName>
    </submittedName>
    <submittedName>
        <fullName evidence="3">Nucleoid-associated protein, YbaB/EbfC family</fullName>
    </submittedName>
</protein>
<dbReference type="AlphaFoldDB" id="A0A0F3MEJ2"/>
<dbReference type="PANTHER" id="PTHR33449:SF1">
    <property type="entry name" value="NUCLEOID-ASSOCIATED PROTEIN YBAB"/>
    <property type="match status" value="1"/>
</dbReference>
<dbReference type="NCBIfam" id="TIGR00103">
    <property type="entry name" value="DNA_YbaB_EbfC"/>
    <property type="match status" value="1"/>
</dbReference>
<dbReference type="Proteomes" id="UP000244959">
    <property type="component" value="Chromosome I"/>
</dbReference>
<accession>A0A0F3MEJ2</accession>
<dbReference type="RefSeq" id="WP_047220133.1">
    <property type="nucleotide sequence ID" value="NZ_LS398551.1"/>
</dbReference>
<evidence type="ECO:0000256" key="1">
    <source>
        <dbReference type="ARBA" id="ARBA00023125"/>
    </source>
</evidence>
<dbReference type="Proteomes" id="UP000033769">
    <property type="component" value="Unassembled WGS sequence"/>
</dbReference>
<dbReference type="GO" id="GO:0003677">
    <property type="term" value="F:DNA binding"/>
    <property type="evidence" value="ECO:0007669"/>
    <property type="project" value="UniProtKB-KW"/>
</dbReference>
<reference evidence="2 4" key="1">
    <citation type="submission" date="2015-02" db="EMBL/GenBank/DDBJ databases">
        <title>Genome Sequencing of Rickettsiales.</title>
        <authorList>
            <person name="Daugherty S.C."/>
            <person name="Su Q."/>
            <person name="Abolude K."/>
            <person name="Beier-Sexton M."/>
            <person name="Carlyon J.A."/>
            <person name="Carter R."/>
            <person name="Day N.P."/>
            <person name="Dumler S.J."/>
            <person name="Dyachenko V."/>
            <person name="Godinez A."/>
            <person name="Kurtti T.J."/>
            <person name="Lichay M."/>
            <person name="Mullins K.E."/>
            <person name="Ott S."/>
            <person name="Pappas-Brown V."/>
            <person name="Paris D.H."/>
            <person name="Patel P."/>
            <person name="Richards A.L."/>
            <person name="Sadzewicz L."/>
            <person name="Sears K."/>
            <person name="Seidman D."/>
            <person name="Sengamalay N."/>
            <person name="Stenos J."/>
            <person name="Tallon L.J."/>
            <person name="Vincent G."/>
            <person name="Fraser C.M."/>
            <person name="Munderloh U."/>
            <person name="Dunning-Hotopp J.C."/>
        </authorList>
    </citation>
    <scope>NUCLEOTIDE SEQUENCE [LARGE SCALE GENOMIC DNA]</scope>
    <source>
        <strain evidence="2 4">Gilliam</strain>
    </source>
</reference>
<evidence type="ECO:0000313" key="3">
    <source>
        <dbReference type="EMBL" id="SPR07087.1"/>
    </source>
</evidence>
<dbReference type="PANTHER" id="PTHR33449">
    <property type="entry name" value="NUCLEOID-ASSOCIATED PROTEIN YBAB"/>
    <property type="match status" value="1"/>
</dbReference>
<dbReference type="InterPro" id="IPR004401">
    <property type="entry name" value="YbaB/EbfC"/>
</dbReference>
<evidence type="ECO:0000313" key="2">
    <source>
        <dbReference type="EMBL" id="KJV54071.1"/>
    </source>
</evidence>
<reference evidence="3" key="2">
    <citation type="submission" date="2018-03" db="EMBL/GenBank/DDBJ databases">
        <authorList>
            <person name="Keele B.F."/>
        </authorList>
    </citation>
    <scope>NUCLEOTIDE SEQUENCE [LARGE SCALE GENOMIC DNA]</scope>
    <source>
        <strain evidence="3">Gilliam</strain>
    </source>
</reference>
<dbReference type="EMBL" id="LS398551">
    <property type="protein sequence ID" value="SPR07087.1"/>
    <property type="molecule type" value="Genomic_DNA"/>
</dbReference>
<dbReference type="Gene3D" id="3.30.1310.10">
    <property type="entry name" value="Nucleoid-associated protein YbaB-like domain"/>
    <property type="match status" value="2"/>
</dbReference>
<organism evidence="2 4">
    <name type="scientific">Orientia tsutsugamushi str. Gilliam</name>
    <dbReference type="NCBI Taxonomy" id="1359184"/>
    <lineage>
        <taxon>Bacteria</taxon>
        <taxon>Pseudomonadati</taxon>
        <taxon>Pseudomonadota</taxon>
        <taxon>Alphaproteobacteria</taxon>
        <taxon>Rickettsiales</taxon>
        <taxon>Rickettsiaceae</taxon>
        <taxon>Rickettsieae</taxon>
        <taxon>Orientia</taxon>
    </lineage>
</organism>
<evidence type="ECO:0000313" key="5">
    <source>
        <dbReference type="Proteomes" id="UP000244959"/>
    </source>
</evidence>
<dbReference type="Pfam" id="PF02575">
    <property type="entry name" value="YbaB_DNA_bd"/>
    <property type="match status" value="2"/>
</dbReference>
<dbReference type="SUPFAM" id="SSF82607">
    <property type="entry name" value="YbaB-like"/>
    <property type="match status" value="2"/>
</dbReference>
<keyword evidence="1 2" id="KW-0238">DNA-binding</keyword>
<name>A0A0F3MEJ2_ORITS</name>
<sequence length="186" mass="20271">MRKLRQLLRQVEDAQKQVSQKEYSGSAMIEHKKVVTVILDGQANVKSIAIDLALTSNTTSELLEKLVITAFNDAFHQINTEASKMMSNMLGKLTSKLSKMKYPQLDKIDDKVGNAEFNGSAGGNLVNIILNGNGNIKSITIDSSVINDQAMLEDLLVVSYSNAKRKFDAETSNAMSDLLGGGKSVF</sequence>
<keyword evidence="5" id="KW-1185">Reference proteome</keyword>
<reference evidence="5" key="3">
    <citation type="submission" date="2018-03" db="EMBL/GenBank/DDBJ databases">
        <authorList>
            <person name="Batty M. E."/>
            <person name="Batty M E."/>
        </authorList>
    </citation>
    <scope>NUCLEOTIDE SEQUENCE [LARGE SCALE GENOMIC DNA]</scope>
    <source>
        <strain evidence="5">Gilliam</strain>
    </source>
</reference>
<gene>
    <name evidence="3" type="ORF">GILLIAM_01382</name>
    <name evidence="2" type="ORF">OTSGILL_0202</name>
</gene>
<dbReference type="EMBL" id="LANO01000002">
    <property type="protein sequence ID" value="KJV54071.1"/>
    <property type="molecule type" value="Genomic_DNA"/>
</dbReference>
<dbReference type="GO" id="GO:0005829">
    <property type="term" value="C:cytosol"/>
    <property type="evidence" value="ECO:0007669"/>
    <property type="project" value="TreeGrafter"/>
</dbReference>
<evidence type="ECO:0000313" key="4">
    <source>
        <dbReference type="Proteomes" id="UP000033769"/>
    </source>
</evidence>